<dbReference type="Gene3D" id="1.20.1440.100">
    <property type="entry name" value="SG protein - dephosphorylation function"/>
    <property type="match status" value="1"/>
</dbReference>
<dbReference type="PANTHER" id="PTHR43344:SF14">
    <property type="entry name" value="HAD-IB FAMILY HYDROLASE"/>
    <property type="match status" value="1"/>
</dbReference>
<dbReference type="PANTHER" id="PTHR43344">
    <property type="entry name" value="PHOSPHOSERINE PHOSPHATASE"/>
    <property type="match status" value="1"/>
</dbReference>
<keyword evidence="1" id="KW-0378">Hydrolase</keyword>
<dbReference type="GO" id="GO:0006564">
    <property type="term" value="P:L-serine biosynthetic process"/>
    <property type="evidence" value="ECO:0007669"/>
    <property type="project" value="TreeGrafter"/>
</dbReference>
<dbReference type="SUPFAM" id="SSF56784">
    <property type="entry name" value="HAD-like"/>
    <property type="match status" value="1"/>
</dbReference>
<dbReference type="GO" id="GO:0005737">
    <property type="term" value="C:cytoplasm"/>
    <property type="evidence" value="ECO:0007669"/>
    <property type="project" value="TreeGrafter"/>
</dbReference>
<reference evidence="1 2" key="1">
    <citation type="journal article" date="2013" name="Stand. Genomic Sci.">
        <title>Genomic Encyclopedia of Type Strains, Phase I: The one thousand microbial genomes (KMG-I) project.</title>
        <authorList>
            <person name="Kyrpides N.C."/>
            <person name="Woyke T."/>
            <person name="Eisen J.A."/>
            <person name="Garrity G."/>
            <person name="Lilburn T.G."/>
            <person name="Beck B.J."/>
            <person name="Whitman W.B."/>
            <person name="Hugenholtz P."/>
            <person name="Klenk H.P."/>
        </authorList>
    </citation>
    <scope>NUCLEOTIDE SEQUENCE [LARGE SCALE GENOMIC DNA]</scope>
    <source>
        <strain evidence="1 2">DSM 13484</strain>
    </source>
</reference>
<dbReference type="Pfam" id="PF12710">
    <property type="entry name" value="HAD"/>
    <property type="match status" value="1"/>
</dbReference>
<dbReference type="NCBIfam" id="TIGR01490">
    <property type="entry name" value="HAD-SF-IB-hyp1"/>
    <property type="match status" value="1"/>
</dbReference>
<dbReference type="GO" id="GO:0000287">
    <property type="term" value="F:magnesium ion binding"/>
    <property type="evidence" value="ECO:0007669"/>
    <property type="project" value="TreeGrafter"/>
</dbReference>
<gene>
    <name evidence="1" type="ORF">LX66_3760</name>
</gene>
<dbReference type="InterPro" id="IPR006385">
    <property type="entry name" value="HAD_hydro_SerB1"/>
</dbReference>
<dbReference type="RefSeq" id="WP_145716367.1">
    <property type="nucleotide sequence ID" value="NZ_BAAAFY010000005.1"/>
</dbReference>
<protein>
    <submittedName>
        <fullName evidence="1">HAD superfamily hydrolase (TIGR01490 family)</fullName>
    </submittedName>
</protein>
<evidence type="ECO:0000313" key="1">
    <source>
        <dbReference type="EMBL" id="TWI86502.1"/>
    </source>
</evidence>
<evidence type="ECO:0000313" key="2">
    <source>
        <dbReference type="Proteomes" id="UP000316778"/>
    </source>
</evidence>
<dbReference type="Proteomes" id="UP000316778">
    <property type="component" value="Unassembled WGS sequence"/>
</dbReference>
<dbReference type="NCBIfam" id="TIGR01488">
    <property type="entry name" value="HAD-SF-IB"/>
    <property type="match status" value="1"/>
</dbReference>
<sequence length="196" mass="21690">MSAIAFFDFDGTITRRDTLFEIIRFQKGAPAMYAGLLVLSPALVLFKLKVLSSHTIKQVVLRYFFRGAPQAAFTEKCEAFCRQRLPRLLRPAALGAIQQHLAKGHQVVVVTASAQDWVAPWCTAMGITCIATRLEVENGRLTGNIAGLNCNGDEKVCRIRDAYDLQAFEHVYAYGDSSGDKPMLAIAGTSQYKPFR</sequence>
<dbReference type="CDD" id="cd02612">
    <property type="entry name" value="HAD_PGPPase"/>
    <property type="match status" value="1"/>
</dbReference>
<organism evidence="1 2">
    <name type="scientific">Chitinophaga japonensis</name>
    <name type="common">Flexibacter japonensis</name>
    <dbReference type="NCBI Taxonomy" id="104662"/>
    <lineage>
        <taxon>Bacteria</taxon>
        <taxon>Pseudomonadati</taxon>
        <taxon>Bacteroidota</taxon>
        <taxon>Chitinophagia</taxon>
        <taxon>Chitinophagales</taxon>
        <taxon>Chitinophagaceae</taxon>
        <taxon>Chitinophaga</taxon>
    </lineage>
</organism>
<dbReference type="InterPro" id="IPR036412">
    <property type="entry name" value="HAD-like_sf"/>
</dbReference>
<dbReference type="AlphaFoldDB" id="A0A562SZ01"/>
<dbReference type="InterPro" id="IPR050582">
    <property type="entry name" value="HAD-like_SerB"/>
</dbReference>
<dbReference type="EMBL" id="VLLG01000004">
    <property type="protein sequence ID" value="TWI86502.1"/>
    <property type="molecule type" value="Genomic_DNA"/>
</dbReference>
<dbReference type="InterPro" id="IPR023214">
    <property type="entry name" value="HAD_sf"/>
</dbReference>
<accession>A0A562SZ01</accession>
<dbReference type="Gene3D" id="3.40.50.1000">
    <property type="entry name" value="HAD superfamily/HAD-like"/>
    <property type="match status" value="1"/>
</dbReference>
<dbReference type="OrthoDB" id="9794212at2"/>
<comment type="caution">
    <text evidence="1">The sequence shown here is derived from an EMBL/GenBank/DDBJ whole genome shotgun (WGS) entry which is preliminary data.</text>
</comment>
<proteinExistence type="predicted"/>
<dbReference type="GO" id="GO:0036424">
    <property type="term" value="F:L-phosphoserine phosphatase activity"/>
    <property type="evidence" value="ECO:0007669"/>
    <property type="project" value="TreeGrafter"/>
</dbReference>
<keyword evidence="2" id="KW-1185">Reference proteome</keyword>
<name>A0A562SZ01_CHIJA</name>